<dbReference type="InterPro" id="IPR000873">
    <property type="entry name" value="AMP-dep_synth/lig_dom"/>
</dbReference>
<evidence type="ECO:0000313" key="6">
    <source>
        <dbReference type="Proteomes" id="UP000583800"/>
    </source>
</evidence>
<dbReference type="PROSITE" id="PS00455">
    <property type="entry name" value="AMP_BINDING"/>
    <property type="match status" value="1"/>
</dbReference>
<sequence length="612" mass="61739">MSLPDILARRAAGHPAAPAFTVDGAGTLDYLTWHRETGRIAAGLAARGLRPGERVVLAFEDGDWLTFASCFLGVLAAGGVAVPVRAPVPPSHLLSTAAGVDAAGLVTGGGPPVAGFGGWQSGAGELTEAGPASPPGALTPAPVVVPRGGADPAAVILTSGTTGAAKAVLSTHASLTDDWPGGDDVPPPQVNALLTSVAVGTNAALSVLKGCLVNGVHVVLTQPFAPERLAALIEEHRVTALSLVPTTARLAVAALRRQGCAAGRVRSVVSSSAPLDQPTVAGLAEVFPAAEIFNVYTVAEGGAGLQHRCSPDRPPALGTLGPEARLVDGAGRDVGPGESGELWLRHTGPALGYLAPAPAAGGSGSGTRYLADGWIATGDLCRRDADGLVYFVERADDVVVSGGLNIASATVEAALRVHRAVAEVAVFGAPHAALGRVLVAAVVLSAPASPAELRDHCAGRLPRDHVPADVVIVAELPLTPNGKVRKRLLAERYAGTHPTGAHEPAEPGKPAEAGKPDPVPAPAGAAPVGPPPGPGTAHAVEEAVLAAFREVLGVEPVRRDSNFFRLGGHSLLAVQLAGELERRIGRPVAPAWILRFPSAGDLSDALAETPPA</sequence>
<dbReference type="Gene3D" id="3.40.50.12780">
    <property type="entry name" value="N-terminal domain of ligase-like"/>
    <property type="match status" value="1"/>
</dbReference>
<keyword evidence="2" id="KW-0597">Phosphoprotein</keyword>
<dbReference type="InterPro" id="IPR036736">
    <property type="entry name" value="ACP-like_sf"/>
</dbReference>
<dbReference type="PANTHER" id="PTHR43767">
    <property type="entry name" value="LONG-CHAIN-FATTY-ACID--COA LIGASE"/>
    <property type="match status" value="1"/>
</dbReference>
<dbReference type="AlphaFoldDB" id="A0A7X0F072"/>
<dbReference type="RefSeq" id="WP_185085359.1">
    <property type="nucleotide sequence ID" value="NZ_JACHJB010000002.1"/>
</dbReference>
<name>A0A7X0F072_9ACTN</name>
<evidence type="ECO:0000256" key="2">
    <source>
        <dbReference type="ARBA" id="ARBA00022553"/>
    </source>
</evidence>
<protein>
    <submittedName>
        <fullName evidence="5">Acyl-CoA synthetase (AMP-forming)/AMP-acid ligase II/acyl carrier protein</fullName>
    </submittedName>
</protein>
<dbReference type="PANTHER" id="PTHR43767:SF1">
    <property type="entry name" value="NONRIBOSOMAL PEPTIDE SYNTHASE PES1 (EUROFUNG)-RELATED"/>
    <property type="match status" value="1"/>
</dbReference>
<evidence type="ECO:0000313" key="5">
    <source>
        <dbReference type="EMBL" id="MBB6347406.1"/>
    </source>
</evidence>
<dbReference type="InterPro" id="IPR029058">
    <property type="entry name" value="AB_hydrolase_fold"/>
</dbReference>
<dbReference type="Pfam" id="PF00501">
    <property type="entry name" value="AMP-binding"/>
    <property type="match status" value="1"/>
</dbReference>
<dbReference type="InterPro" id="IPR009081">
    <property type="entry name" value="PP-bd_ACP"/>
</dbReference>
<accession>A0A7X0F072</accession>
<dbReference type="InterPro" id="IPR045851">
    <property type="entry name" value="AMP-bd_C_sf"/>
</dbReference>
<keyword evidence="5" id="KW-0436">Ligase</keyword>
<dbReference type="InterPro" id="IPR050237">
    <property type="entry name" value="ATP-dep_AMP-bd_enzyme"/>
</dbReference>
<dbReference type="GO" id="GO:0031177">
    <property type="term" value="F:phosphopantetheine binding"/>
    <property type="evidence" value="ECO:0007669"/>
    <property type="project" value="InterPro"/>
</dbReference>
<dbReference type="Pfam" id="PF13193">
    <property type="entry name" value="AMP-binding_C"/>
    <property type="match status" value="1"/>
</dbReference>
<evidence type="ECO:0000256" key="1">
    <source>
        <dbReference type="ARBA" id="ARBA00022450"/>
    </source>
</evidence>
<reference evidence="5 6" key="1">
    <citation type="submission" date="2020-08" db="EMBL/GenBank/DDBJ databases">
        <title>Sequencing the genomes of 1000 actinobacteria strains.</title>
        <authorList>
            <person name="Klenk H.-P."/>
        </authorList>
    </citation>
    <scope>NUCLEOTIDE SEQUENCE [LARGE SCALE GENOMIC DNA]</scope>
    <source>
        <strain evidence="5 6">DSM 45913</strain>
    </source>
</reference>
<dbReference type="Pfam" id="PF00550">
    <property type="entry name" value="PP-binding"/>
    <property type="match status" value="1"/>
</dbReference>
<dbReference type="EMBL" id="JACHJB010000002">
    <property type="protein sequence ID" value="MBB6347406.1"/>
    <property type="molecule type" value="Genomic_DNA"/>
</dbReference>
<gene>
    <name evidence="5" type="ORF">FHU36_003951</name>
</gene>
<dbReference type="CDD" id="cd04433">
    <property type="entry name" value="AFD_class_I"/>
    <property type="match status" value="1"/>
</dbReference>
<dbReference type="PROSITE" id="PS00012">
    <property type="entry name" value="PHOSPHOPANTETHEINE"/>
    <property type="match status" value="1"/>
</dbReference>
<dbReference type="Proteomes" id="UP000583800">
    <property type="component" value="Unassembled WGS sequence"/>
</dbReference>
<dbReference type="InterPro" id="IPR020806">
    <property type="entry name" value="PKS_PP-bd"/>
</dbReference>
<dbReference type="InterPro" id="IPR042099">
    <property type="entry name" value="ANL_N_sf"/>
</dbReference>
<keyword evidence="6" id="KW-1185">Reference proteome</keyword>
<dbReference type="Gene3D" id="3.30.300.30">
    <property type="match status" value="1"/>
</dbReference>
<dbReference type="PROSITE" id="PS50075">
    <property type="entry name" value="CARRIER"/>
    <property type="match status" value="1"/>
</dbReference>
<comment type="caution">
    <text evidence="5">The sequence shown here is derived from an EMBL/GenBank/DDBJ whole genome shotgun (WGS) entry which is preliminary data.</text>
</comment>
<proteinExistence type="predicted"/>
<organism evidence="5 6">
    <name type="scientific">Nonomuraea muscovyensis</name>
    <dbReference type="NCBI Taxonomy" id="1124761"/>
    <lineage>
        <taxon>Bacteria</taxon>
        <taxon>Bacillati</taxon>
        <taxon>Actinomycetota</taxon>
        <taxon>Actinomycetes</taxon>
        <taxon>Streptosporangiales</taxon>
        <taxon>Streptosporangiaceae</taxon>
        <taxon>Nonomuraea</taxon>
    </lineage>
</organism>
<dbReference type="InterPro" id="IPR025110">
    <property type="entry name" value="AMP-bd_C"/>
</dbReference>
<dbReference type="InterPro" id="IPR006162">
    <property type="entry name" value="Ppantetheine_attach_site"/>
</dbReference>
<dbReference type="InterPro" id="IPR020845">
    <property type="entry name" value="AMP-binding_CS"/>
</dbReference>
<evidence type="ECO:0000256" key="3">
    <source>
        <dbReference type="SAM" id="MobiDB-lite"/>
    </source>
</evidence>
<evidence type="ECO:0000259" key="4">
    <source>
        <dbReference type="PROSITE" id="PS50075"/>
    </source>
</evidence>
<keyword evidence="1" id="KW-0596">Phosphopantetheine</keyword>
<dbReference type="SMART" id="SM00823">
    <property type="entry name" value="PKS_PP"/>
    <property type="match status" value="1"/>
</dbReference>
<dbReference type="GO" id="GO:0016878">
    <property type="term" value="F:acid-thiol ligase activity"/>
    <property type="evidence" value="ECO:0007669"/>
    <property type="project" value="UniProtKB-ARBA"/>
</dbReference>
<feature type="region of interest" description="Disordered" evidence="3">
    <location>
        <begin position="117"/>
        <end position="138"/>
    </location>
</feature>
<feature type="domain" description="Carrier" evidence="4">
    <location>
        <begin position="535"/>
        <end position="610"/>
    </location>
</feature>
<feature type="region of interest" description="Disordered" evidence="3">
    <location>
        <begin position="495"/>
        <end position="537"/>
    </location>
</feature>
<dbReference type="SUPFAM" id="SSF47336">
    <property type="entry name" value="ACP-like"/>
    <property type="match status" value="1"/>
</dbReference>
<dbReference type="Gene3D" id="3.40.50.1820">
    <property type="entry name" value="alpha/beta hydrolase"/>
    <property type="match status" value="1"/>
</dbReference>
<dbReference type="SUPFAM" id="SSF56801">
    <property type="entry name" value="Acetyl-CoA synthetase-like"/>
    <property type="match status" value="1"/>
</dbReference>